<feature type="transmembrane region" description="Helical" evidence="1">
    <location>
        <begin position="12"/>
        <end position="34"/>
    </location>
</feature>
<dbReference type="AlphaFoldDB" id="A0A399RSH2"/>
<feature type="transmembrane region" description="Helical" evidence="1">
    <location>
        <begin position="167"/>
        <end position="183"/>
    </location>
</feature>
<evidence type="ECO:0000313" key="2">
    <source>
        <dbReference type="EMBL" id="RIJ32822.1"/>
    </source>
</evidence>
<evidence type="ECO:0008006" key="4">
    <source>
        <dbReference type="Google" id="ProtNLM"/>
    </source>
</evidence>
<reference evidence="2 3" key="1">
    <citation type="submission" date="2018-08" db="EMBL/GenBank/DDBJ databases">
        <title>Henriciella mobilis sp. nov., isolated from seawater.</title>
        <authorList>
            <person name="Cheng H."/>
            <person name="Wu Y.-H."/>
            <person name="Xu X.-W."/>
            <person name="Guo L.-L."/>
        </authorList>
    </citation>
    <scope>NUCLEOTIDE SEQUENCE [LARGE SCALE GENOMIC DNA]</scope>
    <source>
        <strain evidence="2 3">JN25</strain>
    </source>
</reference>
<dbReference type="EMBL" id="QWFX01000005">
    <property type="protein sequence ID" value="RIJ32822.1"/>
    <property type="molecule type" value="Genomic_DNA"/>
</dbReference>
<gene>
    <name evidence="2" type="ORF">D1223_02950</name>
</gene>
<sequence length="184" mass="20306">MNTLKLRRLLITLHLWIAGLLAPAFLIVAISGGLDMAGVEPSVRQTPLALPADTRLDFGSDEIEQQVRDLLDAQDVDIDFEYIRGSNSWAMTRPTTRTFVRFERGHQGNIEATINRPNLQYALMELHKGHGPRIYRLYQVAVALALFLAVIGGVAVGLLARNYRKQTLIATVFGTLLAAGLAIL</sequence>
<dbReference type="RefSeq" id="WP_119374903.1">
    <property type="nucleotide sequence ID" value="NZ_QWFX01000005.1"/>
</dbReference>
<keyword evidence="3" id="KW-1185">Reference proteome</keyword>
<dbReference type="OrthoDB" id="7632396at2"/>
<keyword evidence="1" id="KW-0472">Membrane</keyword>
<feature type="transmembrane region" description="Helical" evidence="1">
    <location>
        <begin position="137"/>
        <end position="160"/>
    </location>
</feature>
<comment type="caution">
    <text evidence="2">The sequence shown here is derived from an EMBL/GenBank/DDBJ whole genome shotgun (WGS) entry which is preliminary data.</text>
</comment>
<accession>A0A399RSH2</accession>
<dbReference type="Proteomes" id="UP000266385">
    <property type="component" value="Unassembled WGS sequence"/>
</dbReference>
<keyword evidence="1" id="KW-0812">Transmembrane</keyword>
<evidence type="ECO:0000313" key="3">
    <source>
        <dbReference type="Proteomes" id="UP000266385"/>
    </source>
</evidence>
<name>A0A399RSH2_9PROT</name>
<keyword evidence="1" id="KW-1133">Transmembrane helix</keyword>
<proteinExistence type="predicted"/>
<organism evidence="2 3">
    <name type="scientific">Henriciella mobilis</name>
    <dbReference type="NCBI Taxonomy" id="2305467"/>
    <lineage>
        <taxon>Bacteria</taxon>
        <taxon>Pseudomonadati</taxon>
        <taxon>Pseudomonadota</taxon>
        <taxon>Alphaproteobacteria</taxon>
        <taxon>Hyphomonadales</taxon>
        <taxon>Hyphomonadaceae</taxon>
        <taxon>Henriciella</taxon>
    </lineage>
</organism>
<protein>
    <recommendedName>
        <fullName evidence="4">PepSY domain-containing protein</fullName>
    </recommendedName>
</protein>
<evidence type="ECO:0000256" key="1">
    <source>
        <dbReference type="SAM" id="Phobius"/>
    </source>
</evidence>